<keyword evidence="2" id="KW-0812">Transmembrane</keyword>
<dbReference type="EMBL" id="AKVJ01000006">
    <property type="protein sequence ID" value="EIW20455.1"/>
    <property type="molecule type" value="Genomic_DNA"/>
</dbReference>
<gene>
    <name evidence="4" type="ORF">FB4_2073</name>
</gene>
<dbReference type="GO" id="GO:0004190">
    <property type="term" value="F:aspartic-type endopeptidase activity"/>
    <property type="evidence" value="ECO:0007669"/>
    <property type="project" value="InterPro"/>
</dbReference>
<feature type="transmembrane region" description="Helical" evidence="2">
    <location>
        <begin position="7"/>
        <end position="25"/>
    </location>
</feature>
<accession>I8RN69</accession>
<dbReference type="Pfam" id="PF01478">
    <property type="entry name" value="Peptidase_A24"/>
    <property type="match status" value="1"/>
</dbReference>
<dbReference type="Proteomes" id="UP000004324">
    <property type="component" value="Unassembled WGS sequence"/>
</dbReference>
<name>I8RN69_9FIRM</name>
<comment type="similarity">
    <text evidence="1">Belongs to the peptidase A24 family.</text>
</comment>
<evidence type="ECO:0000259" key="3">
    <source>
        <dbReference type="Pfam" id="PF01478"/>
    </source>
</evidence>
<dbReference type="PATRIC" id="fig|1149862.3.peg.348"/>
<sequence length="215" mass="24000">MSEQIEFLCIFLLFVIFTLIVSRLLSKIMQYYLCQSISILEKPEKLPGSHIKREINLFSLLFFFYSLSYYLMIDGLQLAILWIFITFMVLISIMDFEQQVILDKILFPLFVLALCFSPFLPALLLNRLFAAVIGGGILLLLAIITKGGVGGGDIKLLFVLGLWLGTDKLLFTLFLGFLSGGFVSAVLLLGKIKGPKDTISYGPYFALSAIATLLC</sequence>
<organism evidence="4 5">
    <name type="scientific">Pelosinus fermentans B4</name>
    <dbReference type="NCBI Taxonomy" id="1149862"/>
    <lineage>
        <taxon>Bacteria</taxon>
        <taxon>Bacillati</taxon>
        <taxon>Bacillota</taxon>
        <taxon>Negativicutes</taxon>
        <taxon>Selenomonadales</taxon>
        <taxon>Sporomusaceae</taxon>
        <taxon>Pelosinus</taxon>
    </lineage>
</organism>
<protein>
    <submittedName>
        <fullName evidence="4">Peptidase A24A prepilin type IV</fullName>
    </submittedName>
</protein>
<feature type="transmembrane region" description="Helical" evidence="2">
    <location>
        <begin position="106"/>
        <end position="124"/>
    </location>
</feature>
<feature type="domain" description="Prepilin type IV endopeptidase peptidase" evidence="3">
    <location>
        <begin position="82"/>
        <end position="183"/>
    </location>
</feature>
<dbReference type="InterPro" id="IPR000045">
    <property type="entry name" value="Prepilin_IV_endopep_pep"/>
</dbReference>
<feature type="transmembrane region" description="Helical" evidence="2">
    <location>
        <begin position="78"/>
        <end position="94"/>
    </location>
</feature>
<reference evidence="4 5" key="1">
    <citation type="journal article" date="2012" name="J. Bacteriol.">
        <title>Draft Genome Sequences for Two Metal-Reducing Pelosinus fermentans Strains Isolated from a Cr(VI)-Contaminated Site and for Type Strain R7.</title>
        <authorList>
            <person name="Brown S.D."/>
            <person name="Podar M."/>
            <person name="Klingeman D.M."/>
            <person name="Johnson C.M."/>
            <person name="Yang Z.K."/>
            <person name="Utturkar S.M."/>
            <person name="Land M.L."/>
            <person name="Mosher J.J."/>
            <person name="Hurt R.A.Jr."/>
            <person name="Phelps T.J."/>
            <person name="Palumbo A.V."/>
            <person name="Arkin A.P."/>
            <person name="Hazen T.C."/>
            <person name="Elias D.A."/>
        </authorList>
    </citation>
    <scope>NUCLEOTIDE SEQUENCE [LARGE SCALE GENOMIC DNA]</scope>
    <source>
        <strain evidence="4 5">B4</strain>
    </source>
</reference>
<dbReference type="InterPro" id="IPR050882">
    <property type="entry name" value="Prepilin_peptidase/N-MTase"/>
</dbReference>
<feature type="transmembrane region" description="Helical" evidence="2">
    <location>
        <begin position="169"/>
        <end position="190"/>
    </location>
</feature>
<dbReference type="GO" id="GO:0005886">
    <property type="term" value="C:plasma membrane"/>
    <property type="evidence" value="ECO:0007669"/>
    <property type="project" value="TreeGrafter"/>
</dbReference>
<keyword evidence="2" id="KW-1133">Transmembrane helix</keyword>
<keyword evidence="5" id="KW-1185">Reference proteome</keyword>
<proteinExistence type="inferred from homology"/>
<dbReference type="AlphaFoldDB" id="I8RN69"/>
<dbReference type="OrthoDB" id="1684789at2"/>
<dbReference type="RefSeq" id="WP_007930769.1">
    <property type="nucleotide sequence ID" value="NZ_AKVJ01000006.1"/>
</dbReference>
<evidence type="ECO:0000313" key="5">
    <source>
        <dbReference type="Proteomes" id="UP000004324"/>
    </source>
</evidence>
<dbReference type="GO" id="GO:0006465">
    <property type="term" value="P:signal peptide processing"/>
    <property type="evidence" value="ECO:0007669"/>
    <property type="project" value="TreeGrafter"/>
</dbReference>
<evidence type="ECO:0000256" key="1">
    <source>
        <dbReference type="ARBA" id="ARBA00005801"/>
    </source>
</evidence>
<comment type="caution">
    <text evidence="4">The sequence shown here is derived from an EMBL/GenBank/DDBJ whole genome shotgun (WGS) entry which is preliminary data.</text>
</comment>
<keyword evidence="2" id="KW-0472">Membrane</keyword>
<evidence type="ECO:0000256" key="2">
    <source>
        <dbReference type="SAM" id="Phobius"/>
    </source>
</evidence>
<evidence type="ECO:0000313" key="4">
    <source>
        <dbReference type="EMBL" id="EIW20455.1"/>
    </source>
</evidence>
<dbReference type="PANTHER" id="PTHR30487">
    <property type="entry name" value="TYPE 4 PREPILIN-LIKE PROTEINS LEADER PEPTIDE-PROCESSING ENZYME"/>
    <property type="match status" value="1"/>
</dbReference>
<dbReference type="PANTHER" id="PTHR30487:SF0">
    <property type="entry name" value="PREPILIN LEADER PEPTIDASE_N-METHYLTRANSFERASE-RELATED"/>
    <property type="match status" value="1"/>
</dbReference>
<dbReference type="Gene3D" id="1.20.120.1220">
    <property type="match status" value="1"/>
</dbReference>
<feature type="transmembrane region" description="Helical" evidence="2">
    <location>
        <begin position="129"/>
        <end position="149"/>
    </location>
</feature>